<reference evidence="1 2" key="1">
    <citation type="submission" date="2024-09" db="EMBL/GenBank/DDBJ databases">
        <title>Rethinking Asexuality: The Enigmatic Case of Functional Sexual Genes in Lepraria (Stereocaulaceae).</title>
        <authorList>
            <person name="Doellman M."/>
            <person name="Sun Y."/>
            <person name="Barcenas-Pena A."/>
            <person name="Lumbsch H.T."/>
            <person name="Grewe F."/>
        </authorList>
    </citation>
    <scope>NUCLEOTIDE SEQUENCE [LARGE SCALE GENOMIC DNA]</scope>
    <source>
        <strain evidence="1 2">Mercado 3170</strain>
    </source>
</reference>
<proteinExistence type="predicted"/>
<sequence>MKSITNWSFITNIKHVSLFIMLHENITITPPPSSMPYQSFTTLIYLVSLPTLHLACIFMLSPQPSTAVDAPKSTTCQSTSSPSLHHEVCSPRHHVLTGTASYTLRYSSGQRRVQLCPT</sequence>
<comment type="caution">
    <text evidence="1">The sequence shown here is derived from an EMBL/GenBank/DDBJ whole genome shotgun (WGS) entry which is preliminary data.</text>
</comment>
<gene>
    <name evidence="1" type="ORF">N7G274_007471</name>
</gene>
<evidence type="ECO:0000313" key="1">
    <source>
        <dbReference type="EMBL" id="KAL2039612.1"/>
    </source>
</evidence>
<dbReference type="EMBL" id="JBEFKJ010000024">
    <property type="protein sequence ID" value="KAL2039612.1"/>
    <property type="molecule type" value="Genomic_DNA"/>
</dbReference>
<evidence type="ECO:0000313" key="2">
    <source>
        <dbReference type="Proteomes" id="UP001590950"/>
    </source>
</evidence>
<organism evidence="1 2">
    <name type="scientific">Stereocaulon virgatum</name>
    <dbReference type="NCBI Taxonomy" id="373712"/>
    <lineage>
        <taxon>Eukaryota</taxon>
        <taxon>Fungi</taxon>
        <taxon>Dikarya</taxon>
        <taxon>Ascomycota</taxon>
        <taxon>Pezizomycotina</taxon>
        <taxon>Lecanoromycetes</taxon>
        <taxon>OSLEUM clade</taxon>
        <taxon>Lecanoromycetidae</taxon>
        <taxon>Lecanorales</taxon>
        <taxon>Lecanorineae</taxon>
        <taxon>Stereocaulaceae</taxon>
        <taxon>Stereocaulon</taxon>
    </lineage>
</organism>
<protein>
    <submittedName>
        <fullName evidence="1">Uncharacterized protein</fullName>
    </submittedName>
</protein>
<dbReference type="Proteomes" id="UP001590950">
    <property type="component" value="Unassembled WGS sequence"/>
</dbReference>
<keyword evidence="2" id="KW-1185">Reference proteome</keyword>
<name>A0ABR4A0Y9_9LECA</name>
<accession>A0ABR4A0Y9</accession>